<evidence type="ECO:0000256" key="1">
    <source>
        <dbReference type="ARBA" id="ARBA00008136"/>
    </source>
</evidence>
<dbReference type="EMBL" id="NJBA01000006">
    <property type="protein sequence ID" value="OWP49401.1"/>
    <property type="molecule type" value="Genomic_DNA"/>
</dbReference>
<comment type="similarity">
    <text evidence="1 8">Belongs to the SOS response-associated peptidase family.</text>
</comment>
<keyword evidence="5" id="KW-0190">Covalent protein-DNA linkage</keyword>
<dbReference type="GO" id="GO:0106300">
    <property type="term" value="P:protein-DNA covalent cross-linking repair"/>
    <property type="evidence" value="ECO:0007669"/>
    <property type="project" value="InterPro"/>
</dbReference>
<dbReference type="SUPFAM" id="SSF143081">
    <property type="entry name" value="BB1717-like"/>
    <property type="match status" value="1"/>
</dbReference>
<dbReference type="InterPro" id="IPR003738">
    <property type="entry name" value="SRAP"/>
</dbReference>
<dbReference type="eggNOG" id="COG2135">
    <property type="taxonomic scope" value="Bacteria"/>
</dbReference>
<evidence type="ECO:0000256" key="7">
    <source>
        <dbReference type="ARBA" id="ARBA00023239"/>
    </source>
</evidence>
<sequence length="203" mass="22906">MTSRYALFRWNRELAENAGFPADLQPQWNVAPGARVLMLREENGARHADLARWGLTPAWLKDLSRTPAHARTETIAEQPMFRDAFAQRRCLLPANGFYEWRGVRKRPHWVSGGGLICFAGVWEAYPVEGHIYYSVAMLTQAAGDLRRPLILDAAEQAQWLSNETPTARLLELLQLPQARLREQALANFINDPACNGPECLTPA</sequence>
<evidence type="ECO:0000256" key="6">
    <source>
        <dbReference type="ARBA" id="ARBA00023125"/>
    </source>
</evidence>
<dbReference type="PANTHER" id="PTHR13604:SF0">
    <property type="entry name" value="ABASIC SITE PROCESSING PROTEIN HMCES"/>
    <property type="match status" value="1"/>
</dbReference>
<dbReference type="Pfam" id="PF02586">
    <property type="entry name" value="SRAP"/>
    <property type="match status" value="1"/>
</dbReference>
<dbReference type="GO" id="GO:0003697">
    <property type="term" value="F:single-stranded DNA binding"/>
    <property type="evidence" value="ECO:0007669"/>
    <property type="project" value="InterPro"/>
</dbReference>
<gene>
    <name evidence="9" type="ORF">CEG18_17705</name>
</gene>
<keyword evidence="4 8" id="KW-0378">Hydrolase</keyword>
<evidence type="ECO:0000256" key="4">
    <source>
        <dbReference type="ARBA" id="ARBA00022801"/>
    </source>
</evidence>
<evidence type="ECO:0000313" key="9">
    <source>
        <dbReference type="EMBL" id="OWP49401.1"/>
    </source>
</evidence>
<dbReference type="GO" id="GO:0016829">
    <property type="term" value="F:lyase activity"/>
    <property type="evidence" value="ECO:0007669"/>
    <property type="project" value="UniProtKB-KW"/>
</dbReference>
<evidence type="ECO:0000256" key="5">
    <source>
        <dbReference type="ARBA" id="ARBA00023124"/>
    </source>
</evidence>
<dbReference type="STRING" id="46680.GCA_000807755_00960"/>
<dbReference type="PANTHER" id="PTHR13604">
    <property type="entry name" value="DC12-RELATED"/>
    <property type="match status" value="1"/>
</dbReference>
<keyword evidence="7" id="KW-0456">Lyase</keyword>
<comment type="caution">
    <text evidence="9">The sequence shown here is derived from an EMBL/GenBank/DDBJ whole genome shotgun (WGS) entry which is preliminary data.</text>
</comment>
<evidence type="ECO:0000256" key="8">
    <source>
        <dbReference type="RuleBase" id="RU364100"/>
    </source>
</evidence>
<dbReference type="AlphaFoldDB" id="A0A2D0ACP2"/>
<evidence type="ECO:0000256" key="2">
    <source>
        <dbReference type="ARBA" id="ARBA00022670"/>
    </source>
</evidence>
<dbReference type="RefSeq" id="WP_088419303.1">
    <property type="nucleotide sequence ID" value="NZ_NJBA01000006.1"/>
</dbReference>
<dbReference type="GO" id="GO:0008233">
    <property type="term" value="F:peptidase activity"/>
    <property type="evidence" value="ECO:0007669"/>
    <property type="project" value="UniProtKB-KW"/>
</dbReference>
<proteinExistence type="inferred from homology"/>
<dbReference type="GO" id="GO:0006508">
    <property type="term" value="P:proteolysis"/>
    <property type="evidence" value="ECO:0007669"/>
    <property type="project" value="UniProtKB-KW"/>
</dbReference>
<protein>
    <recommendedName>
        <fullName evidence="8">Abasic site processing protein</fullName>
        <ecNumber evidence="8">3.4.-.-</ecNumber>
    </recommendedName>
</protein>
<keyword evidence="6" id="KW-0238">DNA-binding</keyword>
<organism evidence="9 10">
    <name type="scientific">Pseudomonas nitroreducens</name>
    <dbReference type="NCBI Taxonomy" id="46680"/>
    <lineage>
        <taxon>Bacteria</taxon>
        <taxon>Pseudomonadati</taxon>
        <taxon>Pseudomonadota</taxon>
        <taxon>Gammaproteobacteria</taxon>
        <taxon>Pseudomonadales</taxon>
        <taxon>Pseudomonadaceae</taxon>
        <taxon>Pseudomonas</taxon>
    </lineage>
</organism>
<dbReference type="Gene3D" id="3.90.1680.10">
    <property type="entry name" value="SOS response associated peptidase-like"/>
    <property type="match status" value="1"/>
</dbReference>
<reference evidence="9 10" key="1">
    <citation type="submission" date="2017-06" db="EMBL/GenBank/DDBJ databases">
        <title>Draft genome of Pseudomonas nitroreducens DF05.</title>
        <authorList>
            <person name="Iyer R."/>
        </authorList>
    </citation>
    <scope>NUCLEOTIDE SEQUENCE [LARGE SCALE GENOMIC DNA]</scope>
    <source>
        <strain evidence="9 10">DF05</strain>
    </source>
</reference>
<dbReference type="InterPro" id="IPR036590">
    <property type="entry name" value="SRAP-like"/>
</dbReference>
<keyword evidence="3" id="KW-0227">DNA damage</keyword>
<evidence type="ECO:0000256" key="3">
    <source>
        <dbReference type="ARBA" id="ARBA00022763"/>
    </source>
</evidence>
<accession>A0A2D0ACP2</accession>
<keyword evidence="2 8" id="KW-0645">Protease</keyword>
<evidence type="ECO:0000313" key="10">
    <source>
        <dbReference type="Proteomes" id="UP000198145"/>
    </source>
</evidence>
<dbReference type="EC" id="3.4.-.-" evidence="8"/>
<name>A0A2D0ACP2_PSENT</name>
<dbReference type="Proteomes" id="UP000198145">
    <property type="component" value="Unassembled WGS sequence"/>
</dbReference>